<dbReference type="SUPFAM" id="SSF53706">
    <property type="entry name" value="Formate dehydrogenase/DMSO reductase, domains 1-3"/>
    <property type="match status" value="1"/>
</dbReference>
<keyword evidence="5" id="KW-0479">Metal-binding</keyword>
<evidence type="ECO:0000256" key="4">
    <source>
        <dbReference type="ARBA" id="ARBA00022485"/>
    </source>
</evidence>
<feature type="region of interest" description="Disordered" evidence="7">
    <location>
        <begin position="153"/>
        <end position="180"/>
    </location>
</feature>
<comment type="similarity">
    <text evidence="3">Belongs to the prokaryotic molybdopterin-containing oxidoreductase family.</text>
</comment>
<evidence type="ECO:0000256" key="1">
    <source>
        <dbReference type="ARBA" id="ARBA00001966"/>
    </source>
</evidence>
<proteinExistence type="inferred from homology"/>
<evidence type="ECO:0000259" key="8">
    <source>
        <dbReference type="Pfam" id="PF00384"/>
    </source>
</evidence>
<dbReference type="InterPro" id="IPR006657">
    <property type="entry name" value="MoPterin_dinucl-bd_dom"/>
</dbReference>
<dbReference type="Gene3D" id="2.40.40.20">
    <property type="match status" value="1"/>
</dbReference>
<reference evidence="10" key="1">
    <citation type="submission" date="2021-02" db="EMBL/GenBank/DDBJ databases">
        <title>Skermanella TT6 skin isolate.</title>
        <authorList>
            <person name="Lee K."/>
            <person name="Ganzorig M."/>
        </authorList>
    </citation>
    <scope>NUCLEOTIDE SEQUENCE</scope>
    <source>
        <strain evidence="10">TT6</strain>
    </source>
</reference>
<evidence type="ECO:0000256" key="7">
    <source>
        <dbReference type="SAM" id="MobiDB-lite"/>
    </source>
</evidence>
<keyword evidence="4" id="KW-0408">Iron</keyword>
<dbReference type="Gene3D" id="3.40.228.10">
    <property type="entry name" value="Dimethylsulfoxide Reductase, domain 2"/>
    <property type="match status" value="2"/>
</dbReference>
<feature type="compositionally biased region" description="Polar residues" evidence="7">
    <location>
        <begin position="158"/>
        <end position="171"/>
    </location>
</feature>
<feature type="compositionally biased region" description="Basic and acidic residues" evidence="7">
    <location>
        <begin position="563"/>
        <end position="573"/>
    </location>
</feature>
<dbReference type="PANTHER" id="PTHR43598">
    <property type="entry name" value="TUNGSTEN-CONTAINING FORMYLMETHANOFURAN DEHYDROGENASE 2 SUBUNIT B"/>
    <property type="match status" value="1"/>
</dbReference>
<organism evidence="10 11">
    <name type="scientific">Skermanella cutis</name>
    <dbReference type="NCBI Taxonomy" id="2775420"/>
    <lineage>
        <taxon>Bacteria</taxon>
        <taxon>Pseudomonadati</taxon>
        <taxon>Pseudomonadota</taxon>
        <taxon>Alphaproteobacteria</taxon>
        <taxon>Rhodospirillales</taxon>
        <taxon>Azospirillaceae</taxon>
        <taxon>Skermanella</taxon>
    </lineage>
</organism>
<comment type="subcellular location">
    <subcellularLocation>
        <location evidence="2">Cell envelope</location>
    </subcellularLocation>
</comment>
<dbReference type="PANTHER" id="PTHR43598:SF1">
    <property type="entry name" value="FORMATE DEHYDROGENASE-O MAJOR SUBUNIT"/>
    <property type="match status" value="1"/>
</dbReference>
<dbReference type="Pfam" id="PF01568">
    <property type="entry name" value="Molydop_binding"/>
    <property type="match status" value="1"/>
</dbReference>
<dbReference type="Pfam" id="PF00384">
    <property type="entry name" value="Molybdopterin"/>
    <property type="match status" value="1"/>
</dbReference>
<keyword evidence="4" id="KW-0411">Iron-sulfur</keyword>
<dbReference type="InterPro" id="IPR006656">
    <property type="entry name" value="Mopterin_OxRdtase"/>
</dbReference>
<evidence type="ECO:0000256" key="3">
    <source>
        <dbReference type="ARBA" id="ARBA00010312"/>
    </source>
</evidence>
<comment type="cofactor">
    <cofactor evidence="1">
        <name>[4Fe-4S] cluster</name>
        <dbReference type="ChEBI" id="CHEBI:49883"/>
    </cofactor>
</comment>
<keyword evidence="6" id="KW-0560">Oxidoreductase</keyword>
<dbReference type="InterPro" id="IPR009010">
    <property type="entry name" value="Asp_de-COase-like_dom_sf"/>
</dbReference>
<sequence length="863" mass="96221">MPSLGATYGRGAATLAQWDLANSDFILVMGSNMAENHPIAFRFVMQAKEKGATIVHADPRFTRTSALCDIHAPLRAGSDIAFLGGIIRYILENDLWFKEYALEYTNIAMIISPDYQDPEQLDGVFSGWDEEKKSYVLDTWQYEGMKVPSSLAEHHATTTESFNDSSKTTSEGPAPHDRTLQHPNCVYRIMKRHYARYTPEMVERVTGCPASTFLKVCEAITRNSGRDRTGAICYAVGWTHHSTGVQMIRGAGIIQALLGNVGRPGGGVLALRGHTSIQGSTDIPTLYDMLPGYLQQPHAYRPHKDLEQFLETEQTPTGWWHNFPKYMVSLLKAWYGDHAAPSNGFGYEWLPKIVGDHSQLPQTLAMRDGVIRGMFFLGQNPAIGGSNSKMVQAGMAELDWMVVRDCAETDTASFWYQGHLVRDGDLKPEDIKTEIFLMPGSLAGEKDGTFTNTHRLLQWHDKVVDGPGDSQSELWFIYHLGLRLKALYADSDKERDLPIRNLTWDYPERGPDRDPSAEAVLKEINGYTWAGRKQLTGINDIKDDGSTACGCWIYCGVFPEEGDNRSRSRRADGPEGPGTHLGWGFAWPENRRTLCNRASADPEGKPWSEKKRLVWWDAEKESWTGDDSIDFPKTKAPGYDPDWSRHPVGMEALDGRSPFIMIADGKASLFAPSGLKDGPLPTHYEPLESPVRNPLYGRQSNPVAKRWEEADNKLAEPGDPRFPHAFTTYRLTEHHSGGTPTRSVPVTAELQPEGFAEIPTELARDLGIGNTDWIVISTLRGEIETRALVTDRLQPFRLAEGRVVHQVGMPWHFGWKGYATGDIANVLTAVVGDPNTSMHENKALVCNVRRGRLMRPGHSGGED</sequence>
<keyword evidence="4" id="KW-0004">4Fe-4S</keyword>
<evidence type="ECO:0000313" key="11">
    <source>
        <dbReference type="Proteomes" id="UP000595197"/>
    </source>
</evidence>
<dbReference type="EMBL" id="CP067420">
    <property type="protein sequence ID" value="QQP89276.1"/>
    <property type="molecule type" value="Genomic_DNA"/>
</dbReference>
<dbReference type="Gene3D" id="3.40.50.740">
    <property type="match status" value="1"/>
</dbReference>
<evidence type="ECO:0000259" key="9">
    <source>
        <dbReference type="Pfam" id="PF01568"/>
    </source>
</evidence>
<evidence type="ECO:0000313" key="10">
    <source>
        <dbReference type="EMBL" id="QQP89276.1"/>
    </source>
</evidence>
<dbReference type="CDD" id="cd02792">
    <property type="entry name" value="MopB_CT_Formate-Dh-Na-like"/>
    <property type="match status" value="1"/>
</dbReference>
<evidence type="ECO:0000256" key="5">
    <source>
        <dbReference type="ARBA" id="ARBA00022723"/>
    </source>
</evidence>
<dbReference type="SUPFAM" id="SSF50692">
    <property type="entry name" value="ADC-like"/>
    <property type="match status" value="1"/>
</dbReference>
<feature type="domain" description="Molybdopterin dinucleotide-binding" evidence="9">
    <location>
        <begin position="726"/>
        <end position="842"/>
    </location>
</feature>
<keyword evidence="11" id="KW-1185">Reference proteome</keyword>
<feature type="domain" description="Molybdopterin oxidoreductase" evidence="8">
    <location>
        <begin position="19"/>
        <end position="414"/>
    </location>
</feature>
<dbReference type="Proteomes" id="UP000595197">
    <property type="component" value="Chromosome"/>
</dbReference>
<protein>
    <submittedName>
        <fullName evidence="10">Molybdopterin-dependent oxidoreductase</fullName>
    </submittedName>
</protein>
<accession>A0ABX7B4L4</accession>
<name>A0ABX7B4L4_9PROT</name>
<evidence type="ECO:0000256" key="2">
    <source>
        <dbReference type="ARBA" id="ARBA00004196"/>
    </source>
</evidence>
<feature type="region of interest" description="Disordered" evidence="7">
    <location>
        <begin position="563"/>
        <end position="583"/>
    </location>
</feature>
<evidence type="ECO:0000256" key="6">
    <source>
        <dbReference type="ARBA" id="ARBA00023002"/>
    </source>
</evidence>
<gene>
    <name evidence="10" type="ORF">IGS68_25350</name>
</gene>